<feature type="compositionally biased region" description="Pro residues" evidence="1">
    <location>
        <begin position="1"/>
        <end position="12"/>
    </location>
</feature>
<dbReference type="Proteomes" id="UP000887565">
    <property type="component" value="Unplaced"/>
</dbReference>
<dbReference type="WBParaSite" id="nRc.2.0.1.t06331-RA">
    <property type="protein sequence ID" value="nRc.2.0.1.t06331-RA"/>
    <property type="gene ID" value="nRc.2.0.1.g06331"/>
</dbReference>
<evidence type="ECO:0000256" key="1">
    <source>
        <dbReference type="SAM" id="MobiDB-lite"/>
    </source>
</evidence>
<evidence type="ECO:0000313" key="2">
    <source>
        <dbReference type="Proteomes" id="UP000887565"/>
    </source>
</evidence>
<keyword evidence="2" id="KW-1185">Reference proteome</keyword>
<dbReference type="AlphaFoldDB" id="A0A915HYI5"/>
<evidence type="ECO:0000313" key="3">
    <source>
        <dbReference type="WBParaSite" id="nRc.2.0.1.t06331-RA"/>
    </source>
</evidence>
<sequence length="274" mass="30487">MMFKVPLPPAPPMDVEQATSSSASLPLTAMSLPPTAPTSVQTTVPTQLPLVIATRPVLGTALLASTRLHLEPRLPSEAMNLPNYLCFQTTNLPHCITMALPHYLPRVDPSVEFFSLRILHEMVLINFFGDLQVQVTMAVHIRTTNTSLALYQYFGDPYRPTYQEPQPPMSPDVAALILRWVAGLWAKELSVVDAIHTAHFALFLYEAHSLDNPSCLLQAYNTAVGLVDSWMAYPQHSPFRQPPEMADIEGIYLQYHSETDGLVPLLGRHDFSAR</sequence>
<reference evidence="3" key="1">
    <citation type="submission" date="2022-11" db="UniProtKB">
        <authorList>
            <consortium name="WormBaseParasite"/>
        </authorList>
    </citation>
    <scope>IDENTIFICATION</scope>
</reference>
<protein>
    <submittedName>
        <fullName evidence="3">Uncharacterized protein</fullName>
    </submittedName>
</protein>
<feature type="region of interest" description="Disordered" evidence="1">
    <location>
        <begin position="1"/>
        <end position="20"/>
    </location>
</feature>
<accession>A0A915HYI5</accession>
<organism evidence="2 3">
    <name type="scientific">Romanomermis culicivorax</name>
    <name type="common">Nematode worm</name>
    <dbReference type="NCBI Taxonomy" id="13658"/>
    <lineage>
        <taxon>Eukaryota</taxon>
        <taxon>Metazoa</taxon>
        <taxon>Ecdysozoa</taxon>
        <taxon>Nematoda</taxon>
        <taxon>Enoplea</taxon>
        <taxon>Dorylaimia</taxon>
        <taxon>Mermithida</taxon>
        <taxon>Mermithoidea</taxon>
        <taxon>Mermithidae</taxon>
        <taxon>Romanomermis</taxon>
    </lineage>
</organism>
<proteinExistence type="predicted"/>
<name>A0A915HYI5_ROMCU</name>